<dbReference type="Proteomes" id="UP000321805">
    <property type="component" value="Chromosome"/>
</dbReference>
<dbReference type="KEGG" id="bsol:FSW04_21145"/>
<protein>
    <submittedName>
        <fullName evidence="3">Uncharacterized protein</fullName>
    </submittedName>
</protein>
<name>A0A5B8U9H2_9ACTN</name>
<sequence>MAGRRSTLRIGTLAGVPIGVQPLWLAIVALITFSLGHDWFPQADHSLSTTAAYALGLASALGLFAGILATSSATPSSRGAADCRSTRSTCGCWVACRASTASRTRPATSCASRWPARRSPP</sequence>
<dbReference type="RefSeq" id="WP_146922188.1">
    <property type="nucleotide sequence ID" value="NZ_CP042430.1"/>
</dbReference>
<feature type="region of interest" description="Disordered" evidence="1">
    <location>
        <begin position="100"/>
        <end position="121"/>
    </location>
</feature>
<keyword evidence="2" id="KW-0472">Membrane</keyword>
<evidence type="ECO:0000313" key="3">
    <source>
        <dbReference type="EMBL" id="QEC49823.1"/>
    </source>
</evidence>
<organism evidence="3 4">
    <name type="scientific">Baekduia soli</name>
    <dbReference type="NCBI Taxonomy" id="496014"/>
    <lineage>
        <taxon>Bacteria</taxon>
        <taxon>Bacillati</taxon>
        <taxon>Actinomycetota</taxon>
        <taxon>Thermoleophilia</taxon>
        <taxon>Solirubrobacterales</taxon>
        <taxon>Baekduiaceae</taxon>
        <taxon>Baekduia</taxon>
    </lineage>
</organism>
<evidence type="ECO:0000256" key="2">
    <source>
        <dbReference type="SAM" id="Phobius"/>
    </source>
</evidence>
<dbReference type="AlphaFoldDB" id="A0A5B8U9H2"/>
<accession>A0A5B8U9H2</accession>
<gene>
    <name evidence="3" type="ORF">FSW04_21145</name>
</gene>
<dbReference type="EMBL" id="CP042430">
    <property type="protein sequence ID" value="QEC49823.1"/>
    <property type="molecule type" value="Genomic_DNA"/>
</dbReference>
<keyword evidence="2" id="KW-1133">Transmembrane helix</keyword>
<keyword evidence="2" id="KW-0812">Transmembrane</keyword>
<feature type="transmembrane region" description="Helical" evidence="2">
    <location>
        <begin position="12"/>
        <end position="31"/>
    </location>
</feature>
<feature type="transmembrane region" description="Helical" evidence="2">
    <location>
        <begin position="51"/>
        <end position="69"/>
    </location>
</feature>
<evidence type="ECO:0000313" key="4">
    <source>
        <dbReference type="Proteomes" id="UP000321805"/>
    </source>
</evidence>
<feature type="compositionally biased region" description="Polar residues" evidence="1">
    <location>
        <begin position="100"/>
        <end position="111"/>
    </location>
</feature>
<evidence type="ECO:0000256" key="1">
    <source>
        <dbReference type="SAM" id="MobiDB-lite"/>
    </source>
</evidence>
<reference evidence="3 4" key="1">
    <citation type="journal article" date="2018" name="J. Microbiol.">
        <title>Baekduia soli gen. nov., sp. nov., a novel bacterium isolated from the soil of Baekdu Mountain and proposal of a novel family name, Baekduiaceae fam. nov.</title>
        <authorList>
            <person name="An D.S."/>
            <person name="Siddiqi M.Z."/>
            <person name="Kim K.H."/>
            <person name="Yu H.S."/>
            <person name="Im W.T."/>
        </authorList>
    </citation>
    <scope>NUCLEOTIDE SEQUENCE [LARGE SCALE GENOMIC DNA]</scope>
    <source>
        <strain evidence="3 4">BR7-21</strain>
    </source>
</reference>
<proteinExistence type="predicted"/>
<keyword evidence="4" id="KW-1185">Reference proteome</keyword>